<evidence type="ECO:0000313" key="2">
    <source>
        <dbReference type="Proteomes" id="UP000245202"/>
    </source>
</evidence>
<keyword evidence="2" id="KW-1185">Reference proteome</keyword>
<gene>
    <name evidence="1" type="ORF">PAT3040_05171</name>
</gene>
<reference evidence="1 2" key="1">
    <citation type="submission" date="2017-08" db="EMBL/GenBank/DDBJ databases">
        <title>Substantial Increase in Enzyme Production by Combined Drug-Resistance Mutations in Paenibacillus agaridevorans.</title>
        <authorList>
            <person name="Tanaka Y."/>
            <person name="Funane K."/>
            <person name="Hosaka T."/>
            <person name="Shiwa Y."/>
            <person name="Fujita N."/>
            <person name="Miyazaki T."/>
            <person name="Yoshikawa H."/>
            <person name="Murakami K."/>
            <person name="Kasahara K."/>
            <person name="Inaoka T."/>
            <person name="Hiraga Y."/>
            <person name="Ochi K."/>
        </authorList>
    </citation>
    <scope>NUCLEOTIDE SEQUENCE [LARGE SCALE GENOMIC DNA]</scope>
    <source>
        <strain evidence="1 2">T-3040</strain>
    </source>
</reference>
<accession>A0A2R5EZC7</accession>
<evidence type="ECO:0000313" key="1">
    <source>
        <dbReference type="EMBL" id="GBG10438.1"/>
    </source>
</evidence>
<proteinExistence type="predicted"/>
<dbReference type="AlphaFoldDB" id="A0A2R5EZC7"/>
<dbReference type="Proteomes" id="UP000245202">
    <property type="component" value="Unassembled WGS sequence"/>
</dbReference>
<comment type="caution">
    <text evidence="1">The sequence shown here is derived from an EMBL/GenBank/DDBJ whole genome shotgun (WGS) entry which is preliminary data.</text>
</comment>
<protein>
    <submittedName>
        <fullName evidence="1">Uncharacterized protein</fullName>
    </submittedName>
</protein>
<sequence length="64" mass="7283">MNSNKYIDQHVLVTLFDGSKHQGFFKLSGVEFTTHRVYYEVHGGGEVHHIPLEDIKSIEIVALT</sequence>
<organism evidence="1 2">
    <name type="scientific">Paenibacillus agaridevorans</name>
    <dbReference type="NCBI Taxonomy" id="171404"/>
    <lineage>
        <taxon>Bacteria</taxon>
        <taxon>Bacillati</taxon>
        <taxon>Bacillota</taxon>
        <taxon>Bacilli</taxon>
        <taxon>Bacillales</taxon>
        <taxon>Paenibacillaceae</taxon>
        <taxon>Paenibacillus</taxon>
    </lineage>
</organism>
<name>A0A2R5EZC7_9BACL</name>
<dbReference type="EMBL" id="BDQX01000324">
    <property type="protein sequence ID" value="GBG10438.1"/>
    <property type="molecule type" value="Genomic_DNA"/>
</dbReference>